<dbReference type="Gene3D" id="3.30.420.40">
    <property type="match status" value="1"/>
</dbReference>
<dbReference type="PANTHER" id="PTHR30005:SF0">
    <property type="entry name" value="RETROGRADE REGULATION PROTEIN 2"/>
    <property type="match status" value="1"/>
</dbReference>
<dbReference type="InterPro" id="IPR043129">
    <property type="entry name" value="ATPase_NBD"/>
</dbReference>
<dbReference type="InterPro" id="IPR050273">
    <property type="entry name" value="GppA/Ppx_hydrolase"/>
</dbReference>
<dbReference type="NCBIfam" id="TIGR03706">
    <property type="entry name" value="exo_poly_only"/>
    <property type="match status" value="1"/>
</dbReference>
<dbReference type="GO" id="GO:0006793">
    <property type="term" value="P:phosphorus metabolic process"/>
    <property type="evidence" value="ECO:0007669"/>
    <property type="project" value="InterPro"/>
</dbReference>
<dbReference type="Proteomes" id="UP000476934">
    <property type="component" value="Unassembled WGS sequence"/>
</dbReference>
<evidence type="ECO:0000313" key="8">
    <source>
        <dbReference type="Proteomes" id="UP000476934"/>
    </source>
</evidence>
<reference evidence="7 8" key="2">
    <citation type="submission" date="2020-03" db="EMBL/GenBank/DDBJ databases">
        <title>Bacillus aquiflavi sp. nov., isolated from yellow water of strong flavor Chinese baijiu in Yibin region of China.</title>
        <authorList>
            <person name="Xie J."/>
        </authorList>
    </citation>
    <scope>NUCLEOTIDE SEQUENCE [LARGE SCALE GENOMIC DNA]</scope>
    <source>
        <strain evidence="7 8">Gsoil 114</strain>
    </source>
</reference>
<dbReference type="InterPro" id="IPR022371">
    <property type="entry name" value="Exopolyphosphatase"/>
</dbReference>
<evidence type="ECO:0000256" key="1">
    <source>
        <dbReference type="ARBA" id="ARBA00007125"/>
    </source>
</evidence>
<dbReference type="Gene3D" id="3.30.420.150">
    <property type="entry name" value="Exopolyphosphatase. Domain 2"/>
    <property type="match status" value="1"/>
</dbReference>
<comment type="caution">
    <text evidence="7">The sequence shown here is derived from an EMBL/GenBank/DDBJ whole genome shotgun (WGS) entry which is preliminary data.</text>
</comment>
<evidence type="ECO:0000256" key="4">
    <source>
        <dbReference type="ARBA" id="ARBA00047607"/>
    </source>
</evidence>
<evidence type="ECO:0000259" key="5">
    <source>
        <dbReference type="Pfam" id="PF02541"/>
    </source>
</evidence>
<dbReference type="AlphaFoldDB" id="A0A6M0P691"/>
<dbReference type="Pfam" id="PF02541">
    <property type="entry name" value="Ppx-GppA"/>
    <property type="match status" value="1"/>
</dbReference>
<evidence type="ECO:0000256" key="3">
    <source>
        <dbReference type="ARBA" id="ARBA00022801"/>
    </source>
</evidence>
<organism evidence="7 8">
    <name type="scientific">Heyndrickxia ginsengihumi</name>
    <dbReference type="NCBI Taxonomy" id="363870"/>
    <lineage>
        <taxon>Bacteria</taxon>
        <taxon>Bacillati</taxon>
        <taxon>Bacillota</taxon>
        <taxon>Bacilli</taxon>
        <taxon>Bacillales</taxon>
        <taxon>Bacillaceae</taxon>
        <taxon>Heyndrickxia</taxon>
    </lineage>
</organism>
<keyword evidence="3 7" id="KW-0378">Hydrolase</keyword>
<dbReference type="RefSeq" id="WP_163173118.1">
    <property type="nucleotide sequence ID" value="NZ_JAAIWK010000002.1"/>
</dbReference>
<proteinExistence type="inferred from homology"/>
<keyword evidence="8" id="KW-1185">Reference proteome</keyword>
<comment type="similarity">
    <text evidence="1">Belongs to the GppA/Ppx family.</text>
</comment>
<dbReference type="GO" id="GO:0004309">
    <property type="term" value="F:exopolyphosphatase activity"/>
    <property type="evidence" value="ECO:0007669"/>
    <property type="project" value="UniProtKB-EC"/>
</dbReference>
<feature type="domain" description="Ppx/GppA phosphatase N-terminal" evidence="5">
    <location>
        <begin position="34"/>
        <end position="305"/>
    </location>
</feature>
<dbReference type="EC" id="3.6.1.11" evidence="2"/>
<dbReference type="SUPFAM" id="SSF53067">
    <property type="entry name" value="Actin-like ATPase domain"/>
    <property type="match status" value="2"/>
</dbReference>
<evidence type="ECO:0000313" key="7">
    <source>
        <dbReference type="EMBL" id="NEY18788.1"/>
    </source>
</evidence>
<dbReference type="Pfam" id="PF21447">
    <property type="entry name" value="Ppx-GppA_III"/>
    <property type="match status" value="1"/>
</dbReference>
<name>A0A6M0P691_9BACI</name>
<evidence type="ECO:0000259" key="6">
    <source>
        <dbReference type="Pfam" id="PF21447"/>
    </source>
</evidence>
<dbReference type="InterPro" id="IPR048950">
    <property type="entry name" value="Ppx_GppA_C"/>
</dbReference>
<evidence type="ECO:0000256" key="2">
    <source>
        <dbReference type="ARBA" id="ARBA00012451"/>
    </source>
</evidence>
<reference evidence="7 8" key="1">
    <citation type="submission" date="2020-02" db="EMBL/GenBank/DDBJ databases">
        <authorList>
            <person name="Feng H."/>
        </authorList>
    </citation>
    <scope>NUCLEOTIDE SEQUENCE [LARGE SCALE GENOMIC DNA]</scope>
    <source>
        <strain evidence="7 8">Gsoil 114</strain>
    </source>
</reference>
<dbReference type="EMBL" id="JAAIWK010000002">
    <property type="protein sequence ID" value="NEY18788.1"/>
    <property type="molecule type" value="Genomic_DNA"/>
</dbReference>
<dbReference type="PANTHER" id="PTHR30005">
    <property type="entry name" value="EXOPOLYPHOSPHATASE"/>
    <property type="match status" value="1"/>
</dbReference>
<protein>
    <recommendedName>
        <fullName evidence="2">exopolyphosphatase</fullName>
        <ecNumber evidence="2">3.6.1.11</ecNumber>
    </recommendedName>
</protein>
<gene>
    <name evidence="7" type="primary">ppx</name>
    <name evidence="7" type="ORF">G4D61_02250</name>
</gene>
<dbReference type="InterPro" id="IPR003695">
    <property type="entry name" value="Ppx_GppA_N"/>
</dbReference>
<dbReference type="Gene3D" id="1.10.3210.10">
    <property type="entry name" value="Hypothetical protein af1432"/>
    <property type="match status" value="1"/>
</dbReference>
<sequence>MKDRVAIVDIGSNTVRLVIYEREEDRREYRELDNIKIAARLRIYLNGQQFLNEKGIRVLIDSLQTFQAIVRHYNVAKVICVATATIRQARNQQEIMQQVQEETGFMIKMLSEYEEAYYGYLAVVSSMDINEGITIDMGGGSTEVTYFRDRQLVQYESLPFGSLSLKLQFVKGEVPTDQENEEIRKFVQSQFEHLQWINDKEIPIIAMGGSARSIAQLHQSLIHYPLSGIHQYEMSILNLQEIKETIEPLSWNELQKIDGISKDRADTILPAIEVFQAICDISRATKFILSRKGLREGLLYNEMNKTNEKCTSLVDIGIQEIVKDFHIDEHERKYMIENAKQLFKQIKHISDAGNLLDDDDLELVERGALIFDVGKYVNEESSSQHTFYLLTNRTILGLSHRERVQLALIASYKGKGNFRQYIEPFKDWFTKEEQKKISLIGALLKIAEGLNITKRNLVKDIEISPQKDTWVMNIKCNDDFKPEKYQMERQKKYIEKLLKISVIPQFYLY</sequence>
<dbReference type="CDD" id="cd24052">
    <property type="entry name" value="ASKHA_NBD_HpPPX-GppA-like"/>
    <property type="match status" value="1"/>
</dbReference>
<dbReference type="GO" id="GO:0006357">
    <property type="term" value="P:regulation of transcription by RNA polymerase II"/>
    <property type="evidence" value="ECO:0007669"/>
    <property type="project" value="TreeGrafter"/>
</dbReference>
<feature type="domain" description="Ppx/GppA phosphatase C-terminal" evidence="6">
    <location>
        <begin position="318"/>
        <end position="479"/>
    </location>
</feature>
<accession>A0A6M0P691</accession>
<dbReference type="SUPFAM" id="SSF109604">
    <property type="entry name" value="HD-domain/PDEase-like"/>
    <property type="match status" value="1"/>
</dbReference>
<comment type="catalytic activity">
    <reaction evidence="4">
        <text>[phosphate](n) + H2O = [phosphate](n-1) + phosphate + H(+)</text>
        <dbReference type="Rhea" id="RHEA:21528"/>
        <dbReference type="Rhea" id="RHEA-COMP:9859"/>
        <dbReference type="Rhea" id="RHEA-COMP:14279"/>
        <dbReference type="ChEBI" id="CHEBI:15377"/>
        <dbReference type="ChEBI" id="CHEBI:15378"/>
        <dbReference type="ChEBI" id="CHEBI:16838"/>
        <dbReference type="ChEBI" id="CHEBI:43474"/>
        <dbReference type="EC" id="3.6.1.11"/>
    </reaction>
</comment>